<name>A0A7W8DLV0_9BACT</name>
<sequence length="267" mass="28577">MTRVKHTVSRQAASAAFGVVMLIANVSCGKAPEAAAQAELSPAVEIAETPSISGKVTLKGADAAKLQKIVDVGGNPFCTGHGDIADPTWKVSPDGALADAVITVRGSQRASNASAAPLIDQTKCEFVPHTVSIQPGQTVRFHNSDLTFHNIRVARYEGRGKTANIDNFGQPSRGDENVKAFNAPGIYRLECDVHRWMNAWVFVHEGAHSAVSSADGRFSISRALADGDYVVEAWHPQFPQTITHTVTVRDGKATADFEFDFAKAHTL</sequence>
<evidence type="ECO:0000256" key="2">
    <source>
        <dbReference type="ARBA" id="ARBA00023008"/>
    </source>
</evidence>
<dbReference type="InterPro" id="IPR000923">
    <property type="entry name" value="BlueCu_1"/>
</dbReference>
<dbReference type="EMBL" id="JACHIG010000010">
    <property type="protein sequence ID" value="MBB5034547.1"/>
    <property type="molecule type" value="Genomic_DNA"/>
</dbReference>
<evidence type="ECO:0000259" key="3">
    <source>
        <dbReference type="Pfam" id="PF00127"/>
    </source>
</evidence>
<accession>A0A7W8DLV0</accession>
<dbReference type="Pfam" id="PF00127">
    <property type="entry name" value="Copper-bind"/>
    <property type="match status" value="1"/>
</dbReference>
<dbReference type="InterPro" id="IPR008969">
    <property type="entry name" value="CarboxyPept-like_regulatory"/>
</dbReference>
<dbReference type="GO" id="GO:0005507">
    <property type="term" value="F:copper ion binding"/>
    <property type="evidence" value="ECO:0007669"/>
    <property type="project" value="InterPro"/>
</dbReference>
<dbReference type="RefSeq" id="WP_184342462.1">
    <property type="nucleotide sequence ID" value="NZ_JACHIG010000010.1"/>
</dbReference>
<keyword evidence="1" id="KW-0479">Metal-binding</keyword>
<dbReference type="Gene3D" id="2.60.40.420">
    <property type="entry name" value="Cupredoxins - blue copper proteins"/>
    <property type="match status" value="1"/>
</dbReference>
<evidence type="ECO:0000256" key="1">
    <source>
        <dbReference type="ARBA" id="ARBA00022723"/>
    </source>
</evidence>
<proteinExistence type="predicted"/>
<dbReference type="AlphaFoldDB" id="A0A7W8DLV0"/>
<organism evidence="4 5">
    <name type="scientific">Prosthecobacter vanneervenii</name>
    <dbReference type="NCBI Taxonomy" id="48466"/>
    <lineage>
        <taxon>Bacteria</taxon>
        <taxon>Pseudomonadati</taxon>
        <taxon>Verrucomicrobiota</taxon>
        <taxon>Verrucomicrobiia</taxon>
        <taxon>Verrucomicrobiales</taxon>
        <taxon>Verrucomicrobiaceae</taxon>
        <taxon>Prosthecobacter</taxon>
    </lineage>
</organism>
<reference evidence="4 5" key="1">
    <citation type="submission" date="2020-08" db="EMBL/GenBank/DDBJ databases">
        <title>Genomic Encyclopedia of Type Strains, Phase IV (KMG-IV): sequencing the most valuable type-strain genomes for metagenomic binning, comparative biology and taxonomic classification.</title>
        <authorList>
            <person name="Goeker M."/>
        </authorList>
    </citation>
    <scope>NUCLEOTIDE SEQUENCE [LARGE SCALE GENOMIC DNA]</scope>
    <source>
        <strain evidence="4 5">DSM 12252</strain>
    </source>
</reference>
<feature type="domain" description="Blue (type 1) copper" evidence="3">
    <location>
        <begin position="119"/>
        <end position="203"/>
    </location>
</feature>
<dbReference type="InterPro" id="IPR008972">
    <property type="entry name" value="Cupredoxin"/>
</dbReference>
<dbReference type="GO" id="GO:0009055">
    <property type="term" value="F:electron transfer activity"/>
    <property type="evidence" value="ECO:0007669"/>
    <property type="project" value="InterPro"/>
</dbReference>
<dbReference type="PANTHER" id="PTHR36507">
    <property type="entry name" value="BLL1555 PROTEIN"/>
    <property type="match status" value="1"/>
</dbReference>
<comment type="caution">
    <text evidence="4">The sequence shown here is derived from an EMBL/GenBank/DDBJ whole genome shotgun (WGS) entry which is preliminary data.</text>
</comment>
<dbReference type="Proteomes" id="UP000590740">
    <property type="component" value="Unassembled WGS sequence"/>
</dbReference>
<keyword evidence="2" id="KW-0186">Copper</keyword>
<evidence type="ECO:0000313" key="4">
    <source>
        <dbReference type="EMBL" id="MBB5034547.1"/>
    </source>
</evidence>
<dbReference type="InterPro" id="IPR052721">
    <property type="entry name" value="ET_Amicyanin"/>
</dbReference>
<keyword evidence="5" id="KW-1185">Reference proteome</keyword>
<dbReference type="SUPFAM" id="SSF49503">
    <property type="entry name" value="Cupredoxins"/>
    <property type="match status" value="1"/>
</dbReference>
<dbReference type="SUPFAM" id="SSF49464">
    <property type="entry name" value="Carboxypeptidase regulatory domain-like"/>
    <property type="match status" value="1"/>
</dbReference>
<dbReference type="Gene3D" id="2.60.40.1120">
    <property type="entry name" value="Carboxypeptidase-like, regulatory domain"/>
    <property type="match status" value="1"/>
</dbReference>
<dbReference type="PANTHER" id="PTHR36507:SF1">
    <property type="entry name" value="BLL1555 PROTEIN"/>
    <property type="match status" value="1"/>
</dbReference>
<evidence type="ECO:0000313" key="5">
    <source>
        <dbReference type="Proteomes" id="UP000590740"/>
    </source>
</evidence>
<protein>
    <submittedName>
        <fullName evidence="4">Plastocyanin</fullName>
    </submittedName>
</protein>
<gene>
    <name evidence="4" type="ORF">HNQ65_004152</name>
</gene>